<dbReference type="EMBL" id="ML978266">
    <property type="protein sequence ID" value="KAF2025431.1"/>
    <property type="molecule type" value="Genomic_DNA"/>
</dbReference>
<dbReference type="SMART" id="SM00066">
    <property type="entry name" value="GAL4"/>
    <property type="match status" value="1"/>
</dbReference>
<dbReference type="PANTHER" id="PTHR38111">
    <property type="entry name" value="ZN(2)-C6 FUNGAL-TYPE DOMAIN-CONTAINING PROTEIN-RELATED"/>
    <property type="match status" value="1"/>
</dbReference>
<evidence type="ECO:0000313" key="5">
    <source>
        <dbReference type="Proteomes" id="UP000799777"/>
    </source>
</evidence>
<organism evidence="4 5">
    <name type="scientific">Setomelanomma holmii</name>
    <dbReference type="NCBI Taxonomy" id="210430"/>
    <lineage>
        <taxon>Eukaryota</taxon>
        <taxon>Fungi</taxon>
        <taxon>Dikarya</taxon>
        <taxon>Ascomycota</taxon>
        <taxon>Pezizomycotina</taxon>
        <taxon>Dothideomycetes</taxon>
        <taxon>Pleosporomycetidae</taxon>
        <taxon>Pleosporales</taxon>
        <taxon>Pleosporineae</taxon>
        <taxon>Phaeosphaeriaceae</taxon>
        <taxon>Setomelanomma</taxon>
    </lineage>
</organism>
<dbReference type="InterPro" id="IPR001138">
    <property type="entry name" value="Zn2Cys6_DnaBD"/>
</dbReference>
<dbReference type="Proteomes" id="UP000799777">
    <property type="component" value="Unassembled WGS sequence"/>
</dbReference>
<comment type="caution">
    <text evidence="4">The sequence shown here is derived from an EMBL/GenBank/DDBJ whole genome shotgun (WGS) entry which is preliminary data.</text>
</comment>
<dbReference type="Gene3D" id="4.10.240.10">
    <property type="entry name" value="Zn(2)-C6 fungal-type DNA-binding domain"/>
    <property type="match status" value="1"/>
</dbReference>
<dbReference type="AlphaFoldDB" id="A0A9P4H2C2"/>
<dbReference type="InterPro" id="IPR053178">
    <property type="entry name" value="Osmoadaptation_assoc"/>
</dbReference>
<evidence type="ECO:0000313" key="4">
    <source>
        <dbReference type="EMBL" id="KAF2025431.1"/>
    </source>
</evidence>
<feature type="domain" description="Zn(2)-C6 fungal-type" evidence="3">
    <location>
        <begin position="9"/>
        <end position="37"/>
    </location>
</feature>
<keyword evidence="5" id="KW-1185">Reference proteome</keyword>
<dbReference type="Pfam" id="PF00172">
    <property type="entry name" value="Zn_clus"/>
    <property type="match status" value="1"/>
</dbReference>
<dbReference type="PROSITE" id="PS00463">
    <property type="entry name" value="ZN2_CY6_FUNGAL_1"/>
    <property type="match status" value="1"/>
</dbReference>
<name>A0A9P4H2C2_9PLEO</name>
<dbReference type="SUPFAM" id="SSF57701">
    <property type="entry name" value="Zn2/Cys6 DNA-binding domain"/>
    <property type="match status" value="1"/>
</dbReference>
<dbReference type="PROSITE" id="PS50048">
    <property type="entry name" value="ZN2_CY6_FUNGAL_2"/>
    <property type="match status" value="1"/>
</dbReference>
<sequence length="615" mass="67949">MVGVPKSTGCFICRKRKIKCDESWPTCANCIKNGKVCPGPPARHTFRDLGPRLATNATTGAMNEQIPTLGKLVLARSEVVFGSNDQDQHFKRLTQLNEKYAKNGSVQHKFRISHKDHGTQKRSARRSSSTTLSPPRSPFLRQPSPSQHHELARALINATTTGSSGVRMSVFGPFIREVPSRIGHNPALDAAAAVLVNAHTSLVHKKTSMEIVSPHLYLRAIRTLQTCLENPEQGMSANTLCASVLLSLVEALAGPRIGNRYLAHVGGAGRLMELQGPEKYRDSFAKEILRFNRGGIIVTSIYERKPCFLASPEWRDIAFDKAGLSFDDCLHTDLIQHMAELPGILKDLKELDLQPTFQPVDVGVTFDPTFAADINVNINLNGDMNVSETLSDTCPSLDFSPDSFNSLEFLNDIEPVNASYIPSTAAGHKSPAQASLLVKVQNLKDALYGLGVHLNAKLASGATTIELPSIEEHTPVPMSYHFTSWRHMTGYSCFWSMLILTNKVMMRLLPPYDPVIYDLQSENRSIAFEICKTWEDAWASKPIGALHTGLSFVVAYEYCKPDVQEWIIKGMNSLLDYQMVDAFRWSDEVIAMMSGKLAGEGPDLVFSNVHVPKEA</sequence>
<dbReference type="GO" id="GO:0008270">
    <property type="term" value="F:zinc ion binding"/>
    <property type="evidence" value="ECO:0007669"/>
    <property type="project" value="InterPro"/>
</dbReference>
<dbReference type="PANTHER" id="PTHR38111:SF6">
    <property type="entry name" value="FINGER DOMAIN PROTEIN, PUTATIVE (AFU_ORTHOLOGUE AFUA_8G01940)-RELATED"/>
    <property type="match status" value="1"/>
</dbReference>
<evidence type="ECO:0000256" key="2">
    <source>
        <dbReference type="SAM" id="MobiDB-lite"/>
    </source>
</evidence>
<dbReference type="CDD" id="cd00067">
    <property type="entry name" value="GAL4"/>
    <property type="match status" value="1"/>
</dbReference>
<accession>A0A9P4H2C2</accession>
<dbReference type="OrthoDB" id="4314040at2759"/>
<protein>
    <recommendedName>
        <fullName evidence="3">Zn(2)-C6 fungal-type domain-containing protein</fullName>
    </recommendedName>
</protein>
<keyword evidence="1" id="KW-0539">Nucleus</keyword>
<gene>
    <name evidence="4" type="ORF">EK21DRAFT_116831</name>
</gene>
<evidence type="ECO:0000259" key="3">
    <source>
        <dbReference type="PROSITE" id="PS50048"/>
    </source>
</evidence>
<proteinExistence type="predicted"/>
<feature type="region of interest" description="Disordered" evidence="2">
    <location>
        <begin position="104"/>
        <end position="148"/>
    </location>
</feature>
<dbReference type="GO" id="GO:0000981">
    <property type="term" value="F:DNA-binding transcription factor activity, RNA polymerase II-specific"/>
    <property type="evidence" value="ECO:0007669"/>
    <property type="project" value="InterPro"/>
</dbReference>
<evidence type="ECO:0000256" key="1">
    <source>
        <dbReference type="ARBA" id="ARBA00023242"/>
    </source>
</evidence>
<reference evidence="4" key="1">
    <citation type="journal article" date="2020" name="Stud. Mycol.">
        <title>101 Dothideomycetes genomes: a test case for predicting lifestyles and emergence of pathogens.</title>
        <authorList>
            <person name="Haridas S."/>
            <person name="Albert R."/>
            <person name="Binder M."/>
            <person name="Bloem J."/>
            <person name="Labutti K."/>
            <person name="Salamov A."/>
            <person name="Andreopoulos B."/>
            <person name="Baker S."/>
            <person name="Barry K."/>
            <person name="Bills G."/>
            <person name="Bluhm B."/>
            <person name="Cannon C."/>
            <person name="Castanera R."/>
            <person name="Culley D."/>
            <person name="Daum C."/>
            <person name="Ezra D."/>
            <person name="Gonzalez J."/>
            <person name="Henrissat B."/>
            <person name="Kuo A."/>
            <person name="Liang C."/>
            <person name="Lipzen A."/>
            <person name="Lutzoni F."/>
            <person name="Magnuson J."/>
            <person name="Mondo S."/>
            <person name="Nolan M."/>
            <person name="Ohm R."/>
            <person name="Pangilinan J."/>
            <person name="Park H.-J."/>
            <person name="Ramirez L."/>
            <person name="Alfaro M."/>
            <person name="Sun H."/>
            <person name="Tritt A."/>
            <person name="Yoshinaga Y."/>
            <person name="Zwiers L.-H."/>
            <person name="Turgeon B."/>
            <person name="Goodwin S."/>
            <person name="Spatafora J."/>
            <person name="Crous P."/>
            <person name="Grigoriev I."/>
        </authorList>
    </citation>
    <scope>NUCLEOTIDE SEQUENCE</scope>
    <source>
        <strain evidence="4">CBS 110217</strain>
    </source>
</reference>
<dbReference type="InterPro" id="IPR036864">
    <property type="entry name" value="Zn2-C6_fun-type_DNA-bd_sf"/>
</dbReference>